<dbReference type="InterPro" id="IPR039556">
    <property type="entry name" value="ICL/PEPM"/>
</dbReference>
<protein>
    <submittedName>
        <fullName evidence="1">Isocitrate lyase/phosphoenolpyruvate mutase family protein</fullName>
    </submittedName>
</protein>
<dbReference type="Proteomes" id="UP000433101">
    <property type="component" value="Unassembled WGS sequence"/>
</dbReference>
<dbReference type="PANTHER" id="PTHR42905:SF16">
    <property type="entry name" value="CARBOXYPHOSPHONOENOLPYRUVATE PHOSPHONOMUTASE-LIKE PROTEIN (AFU_ORTHOLOGUE AFUA_5G07230)"/>
    <property type="match status" value="1"/>
</dbReference>
<keyword evidence="2" id="KW-1185">Reference proteome</keyword>
<dbReference type="GO" id="GO:0016829">
    <property type="term" value="F:lyase activity"/>
    <property type="evidence" value="ECO:0007669"/>
    <property type="project" value="UniProtKB-KW"/>
</dbReference>
<dbReference type="RefSeq" id="WP_160775428.1">
    <property type="nucleotide sequence ID" value="NZ_WUMV01000003.1"/>
</dbReference>
<dbReference type="InterPro" id="IPR040442">
    <property type="entry name" value="Pyrv_kinase-like_dom_sf"/>
</dbReference>
<reference evidence="1 2" key="1">
    <citation type="submission" date="2019-12" db="EMBL/GenBank/DDBJ databases">
        <authorList>
            <person name="Li M."/>
        </authorList>
    </citation>
    <scope>NUCLEOTIDE SEQUENCE [LARGE SCALE GENOMIC DNA]</scope>
    <source>
        <strain evidence="1 2">GBMRC 2046</strain>
    </source>
</reference>
<keyword evidence="1" id="KW-0670">Pyruvate</keyword>
<dbReference type="CDD" id="cd00377">
    <property type="entry name" value="ICL_PEPM"/>
    <property type="match status" value="1"/>
</dbReference>
<sequence length="280" mass="29649">MPSYAQKLATFRALHERDGAFLMPNPHDAGTARILEGLGFEAMATTSAGYAWTEGCADVQGLITREMALGHARKIAEATSLPVNGDLENGFGDAPEDVAATIRGAIEAGLCGCSIEDLSQASGTKEYYPLDFAVERIKAGIAAKKELAPDFVLAARSEAPIRSGEDLDAAIERLNAYADAGADLVYAPALVSVDTIAEVRRRVPAKLNVLAGRPGFKPTFKELSDLGVTRVSIGAGLSQAAFAAFYNAAKRLKDDADFSVFSEAQNLGEALSFMRGRDDD</sequence>
<gene>
    <name evidence="1" type="ORF">GR183_09970</name>
</gene>
<dbReference type="EMBL" id="WUMV01000003">
    <property type="protein sequence ID" value="MXN65225.1"/>
    <property type="molecule type" value="Genomic_DNA"/>
</dbReference>
<evidence type="ECO:0000313" key="1">
    <source>
        <dbReference type="EMBL" id="MXN65225.1"/>
    </source>
</evidence>
<dbReference type="AlphaFoldDB" id="A0A7X3LU84"/>
<name>A0A7X3LU84_9HYPH</name>
<dbReference type="Gene3D" id="3.20.20.60">
    <property type="entry name" value="Phosphoenolpyruvate-binding domains"/>
    <property type="match status" value="1"/>
</dbReference>
<comment type="caution">
    <text evidence="1">The sequence shown here is derived from an EMBL/GenBank/DDBJ whole genome shotgun (WGS) entry which is preliminary data.</text>
</comment>
<organism evidence="1 2">
    <name type="scientific">Stappia sediminis</name>
    <dbReference type="NCBI Taxonomy" id="2692190"/>
    <lineage>
        <taxon>Bacteria</taxon>
        <taxon>Pseudomonadati</taxon>
        <taxon>Pseudomonadota</taxon>
        <taxon>Alphaproteobacteria</taxon>
        <taxon>Hyphomicrobiales</taxon>
        <taxon>Stappiaceae</taxon>
        <taxon>Stappia</taxon>
    </lineage>
</organism>
<dbReference type="PANTHER" id="PTHR42905">
    <property type="entry name" value="PHOSPHOENOLPYRUVATE CARBOXYLASE"/>
    <property type="match status" value="1"/>
</dbReference>
<keyword evidence="1" id="KW-0456">Lyase</keyword>
<dbReference type="SUPFAM" id="SSF51621">
    <property type="entry name" value="Phosphoenolpyruvate/pyruvate domain"/>
    <property type="match status" value="1"/>
</dbReference>
<accession>A0A7X3LU84</accession>
<proteinExistence type="predicted"/>
<dbReference type="Pfam" id="PF13714">
    <property type="entry name" value="PEP_mutase"/>
    <property type="match status" value="1"/>
</dbReference>
<dbReference type="InterPro" id="IPR015813">
    <property type="entry name" value="Pyrv/PenolPyrv_kinase-like_dom"/>
</dbReference>
<evidence type="ECO:0000313" key="2">
    <source>
        <dbReference type="Proteomes" id="UP000433101"/>
    </source>
</evidence>